<dbReference type="GO" id="GO:0009166">
    <property type="term" value="P:nucleotide catabolic process"/>
    <property type="evidence" value="ECO:0007669"/>
    <property type="project" value="InterPro"/>
</dbReference>
<dbReference type="AlphaFoldDB" id="A0A8H7L9U3"/>
<keyword evidence="4" id="KW-1185">Reference proteome</keyword>
<feature type="chain" id="PRO_5034231398" description="Calcineurin-like phosphoesterase domain-containing protein" evidence="1">
    <location>
        <begin position="21"/>
        <end position="262"/>
    </location>
</feature>
<evidence type="ECO:0000259" key="2">
    <source>
        <dbReference type="Pfam" id="PF00149"/>
    </source>
</evidence>
<sequence length="262" mass="30049">MFRPLLLLALIALGIYLLEPYVPSLKEPIPDQFSGKRPLRLADLNFLHTTDTHGWLSGHLNQNTYNGDWGDFILFAHHLRQKAEAESKDLLIVDLGDRHDGNGLLDITTPNGARSLPIFAQLHYDIITLGNHELYLWENSEQELDLIVPKYGENYVCSNVEWAAENGLFVPFALRYRYFTTPQQKLRVLSFAFLFDFNRANLKTRVTPIENAVTQKWFKDVLAAFPPLAVDVVVIVGHIPVTKRWTELQLLHNTLRSAYPTR</sequence>
<dbReference type="Gene3D" id="3.60.21.10">
    <property type="match status" value="1"/>
</dbReference>
<feature type="signal peptide" evidence="1">
    <location>
        <begin position="1"/>
        <end position="20"/>
    </location>
</feature>
<dbReference type="GO" id="GO:0005829">
    <property type="term" value="C:cytosol"/>
    <property type="evidence" value="ECO:0007669"/>
    <property type="project" value="TreeGrafter"/>
</dbReference>
<organism evidence="3 4">
    <name type="scientific">Metschnikowia pulcherrima</name>
    <dbReference type="NCBI Taxonomy" id="27326"/>
    <lineage>
        <taxon>Eukaryota</taxon>
        <taxon>Fungi</taxon>
        <taxon>Dikarya</taxon>
        <taxon>Ascomycota</taxon>
        <taxon>Saccharomycotina</taxon>
        <taxon>Pichiomycetes</taxon>
        <taxon>Metschnikowiaceae</taxon>
        <taxon>Metschnikowia</taxon>
    </lineage>
</organism>
<dbReference type="PANTHER" id="PTHR11575">
    <property type="entry name" value="5'-NUCLEOTIDASE-RELATED"/>
    <property type="match status" value="1"/>
</dbReference>
<dbReference type="InterPro" id="IPR006179">
    <property type="entry name" value="5_nucleotidase/apyrase"/>
</dbReference>
<dbReference type="EMBL" id="JACBPP010000008">
    <property type="protein sequence ID" value="KAF7999700.1"/>
    <property type="molecule type" value="Genomic_DNA"/>
</dbReference>
<reference evidence="3" key="1">
    <citation type="submission" date="2020-10" db="EMBL/GenBank/DDBJ databases">
        <title>The Whole-Genome Sequence of Metschnikowia persimmonesis, a Novel Endophytic Yeast Species Isolated from Medicinal Plant Diospyros kaki Thumb.</title>
        <authorList>
            <person name="Rahmat E."/>
            <person name="Kang Y."/>
        </authorList>
    </citation>
    <scope>NUCLEOTIDE SEQUENCE</scope>
    <source>
        <strain evidence="3">KIOM G15050</strain>
    </source>
</reference>
<accession>A0A8H7L9U3</accession>
<dbReference type="Proteomes" id="UP000649328">
    <property type="component" value="Unassembled WGS sequence"/>
</dbReference>
<protein>
    <recommendedName>
        <fullName evidence="2">Calcineurin-like phosphoesterase domain-containing protein</fullName>
    </recommendedName>
</protein>
<dbReference type="OrthoDB" id="7722975at2759"/>
<evidence type="ECO:0000313" key="4">
    <source>
        <dbReference type="Proteomes" id="UP000649328"/>
    </source>
</evidence>
<dbReference type="Pfam" id="PF00149">
    <property type="entry name" value="Metallophos"/>
    <property type="match status" value="1"/>
</dbReference>
<gene>
    <name evidence="3" type="ORF">HF325_005549</name>
</gene>
<name>A0A8H7L9U3_9ASCO</name>
<proteinExistence type="predicted"/>
<feature type="domain" description="Calcineurin-like phosphoesterase" evidence="2">
    <location>
        <begin position="45"/>
        <end position="242"/>
    </location>
</feature>
<dbReference type="SUPFAM" id="SSF56300">
    <property type="entry name" value="Metallo-dependent phosphatases"/>
    <property type="match status" value="1"/>
</dbReference>
<evidence type="ECO:0000256" key="1">
    <source>
        <dbReference type="SAM" id="SignalP"/>
    </source>
</evidence>
<keyword evidence="1" id="KW-0732">Signal</keyword>
<dbReference type="InterPro" id="IPR004843">
    <property type="entry name" value="Calcineurin-like_PHP"/>
</dbReference>
<dbReference type="InterPro" id="IPR029052">
    <property type="entry name" value="Metallo-depent_PP-like"/>
</dbReference>
<evidence type="ECO:0000313" key="3">
    <source>
        <dbReference type="EMBL" id="KAF7999700.1"/>
    </source>
</evidence>
<dbReference type="PANTHER" id="PTHR11575:SF22">
    <property type="entry name" value="ADL392WP"/>
    <property type="match status" value="1"/>
</dbReference>
<comment type="caution">
    <text evidence="3">The sequence shown here is derived from an EMBL/GenBank/DDBJ whole genome shotgun (WGS) entry which is preliminary data.</text>
</comment>
<dbReference type="GO" id="GO:0016787">
    <property type="term" value="F:hydrolase activity"/>
    <property type="evidence" value="ECO:0007669"/>
    <property type="project" value="InterPro"/>
</dbReference>